<evidence type="ECO:0000256" key="3">
    <source>
        <dbReference type="ARBA" id="ARBA00023136"/>
    </source>
</evidence>
<organism evidence="5 6">
    <name type="scientific">Rossellomorea pakistanensis</name>
    <dbReference type="NCBI Taxonomy" id="992288"/>
    <lineage>
        <taxon>Bacteria</taxon>
        <taxon>Bacillati</taxon>
        <taxon>Bacillota</taxon>
        <taxon>Bacilli</taxon>
        <taxon>Bacillales</taxon>
        <taxon>Bacillaceae</taxon>
        <taxon>Rossellomorea</taxon>
    </lineage>
</organism>
<dbReference type="PROSITE" id="PS51257">
    <property type="entry name" value="PROKAR_LIPOPROTEIN"/>
    <property type="match status" value="1"/>
</dbReference>
<keyword evidence="6" id="KW-1185">Reference proteome</keyword>
<sequence length="72" mass="8347">MKKNLLSLAALLPLTVLSGCKNMVVYNSQGPVARSITDLINWFLTWMIIVVVVMIGLFGYILWKYRERPYRK</sequence>
<evidence type="ECO:0000313" key="6">
    <source>
        <dbReference type="Proteomes" id="UP001646157"/>
    </source>
</evidence>
<accession>A0ABS2N7Y4</accession>
<proteinExistence type="predicted"/>
<keyword evidence="3 4" id="KW-0472">Membrane</keyword>
<keyword evidence="4" id="KW-1133">Transmembrane helix</keyword>
<gene>
    <name evidence="5" type="ORF">JOC86_000504</name>
</gene>
<dbReference type="InterPro" id="IPR036257">
    <property type="entry name" value="Cyt_c_oxidase_su2_TM_sf"/>
</dbReference>
<dbReference type="EMBL" id="JAFBDZ010000001">
    <property type="protein sequence ID" value="MBM7583967.1"/>
    <property type="molecule type" value="Genomic_DNA"/>
</dbReference>
<evidence type="ECO:0000256" key="4">
    <source>
        <dbReference type="SAM" id="Phobius"/>
    </source>
</evidence>
<dbReference type="Proteomes" id="UP001646157">
    <property type="component" value="Unassembled WGS sequence"/>
</dbReference>
<feature type="transmembrane region" description="Helical" evidence="4">
    <location>
        <begin position="42"/>
        <end position="63"/>
    </location>
</feature>
<evidence type="ECO:0000313" key="5">
    <source>
        <dbReference type="EMBL" id="MBM7583967.1"/>
    </source>
</evidence>
<keyword evidence="2 4" id="KW-0812">Transmembrane</keyword>
<dbReference type="SUPFAM" id="SSF81464">
    <property type="entry name" value="Cytochrome c oxidase subunit II-like, transmembrane region"/>
    <property type="match status" value="1"/>
</dbReference>
<evidence type="ECO:0000256" key="2">
    <source>
        <dbReference type="ARBA" id="ARBA00022692"/>
    </source>
</evidence>
<reference evidence="5 6" key="1">
    <citation type="submission" date="2021-01" db="EMBL/GenBank/DDBJ databases">
        <title>Genomic Encyclopedia of Type Strains, Phase IV (KMG-IV): sequencing the most valuable type-strain genomes for metagenomic binning, comparative biology and taxonomic classification.</title>
        <authorList>
            <person name="Goeker M."/>
        </authorList>
    </citation>
    <scope>NUCLEOTIDE SEQUENCE [LARGE SCALE GENOMIC DNA]</scope>
    <source>
        <strain evidence="5 6">DSM 24834</strain>
    </source>
</reference>
<name>A0ABS2N7Y4_9BACI</name>
<dbReference type="Gene3D" id="1.10.287.90">
    <property type="match status" value="1"/>
</dbReference>
<protein>
    <submittedName>
        <fullName evidence="5">Heme/copper-type cytochrome/quinol oxidase subunit 2</fullName>
    </submittedName>
</protein>
<comment type="caution">
    <text evidence="5">The sequence shown here is derived from an EMBL/GenBank/DDBJ whole genome shotgun (WGS) entry which is preliminary data.</text>
</comment>
<evidence type="ECO:0000256" key="1">
    <source>
        <dbReference type="ARBA" id="ARBA00004370"/>
    </source>
</evidence>
<comment type="subcellular location">
    <subcellularLocation>
        <location evidence="1">Membrane</location>
    </subcellularLocation>
</comment>